<protein>
    <submittedName>
        <fullName evidence="2">Uncharacterized protein</fullName>
    </submittedName>
</protein>
<dbReference type="EMBL" id="VSRR010135759">
    <property type="protein sequence ID" value="MPD03349.1"/>
    <property type="molecule type" value="Genomic_DNA"/>
</dbReference>
<evidence type="ECO:0000256" key="1">
    <source>
        <dbReference type="SAM" id="MobiDB-lite"/>
    </source>
</evidence>
<gene>
    <name evidence="2" type="ORF">E2C01_098982</name>
</gene>
<name>A0A5B7KE87_PORTR</name>
<reference evidence="2 3" key="1">
    <citation type="submission" date="2019-05" db="EMBL/GenBank/DDBJ databases">
        <title>Another draft genome of Portunus trituberculatus and its Hox gene families provides insights of decapod evolution.</title>
        <authorList>
            <person name="Jeong J.-H."/>
            <person name="Song I."/>
            <person name="Kim S."/>
            <person name="Choi T."/>
            <person name="Kim D."/>
            <person name="Ryu S."/>
            <person name="Kim W."/>
        </authorList>
    </citation>
    <scope>NUCLEOTIDE SEQUENCE [LARGE SCALE GENOMIC DNA]</scope>
    <source>
        <tissue evidence="2">Muscle</tissue>
    </source>
</reference>
<comment type="caution">
    <text evidence="2">The sequence shown here is derived from an EMBL/GenBank/DDBJ whole genome shotgun (WGS) entry which is preliminary data.</text>
</comment>
<dbReference type="Proteomes" id="UP000324222">
    <property type="component" value="Unassembled WGS sequence"/>
</dbReference>
<evidence type="ECO:0000313" key="2">
    <source>
        <dbReference type="EMBL" id="MPD03349.1"/>
    </source>
</evidence>
<organism evidence="2 3">
    <name type="scientific">Portunus trituberculatus</name>
    <name type="common">Swimming crab</name>
    <name type="synonym">Neptunus trituberculatus</name>
    <dbReference type="NCBI Taxonomy" id="210409"/>
    <lineage>
        <taxon>Eukaryota</taxon>
        <taxon>Metazoa</taxon>
        <taxon>Ecdysozoa</taxon>
        <taxon>Arthropoda</taxon>
        <taxon>Crustacea</taxon>
        <taxon>Multicrustacea</taxon>
        <taxon>Malacostraca</taxon>
        <taxon>Eumalacostraca</taxon>
        <taxon>Eucarida</taxon>
        <taxon>Decapoda</taxon>
        <taxon>Pleocyemata</taxon>
        <taxon>Brachyura</taxon>
        <taxon>Eubrachyura</taxon>
        <taxon>Portunoidea</taxon>
        <taxon>Portunidae</taxon>
        <taxon>Portuninae</taxon>
        <taxon>Portunus</taxon>
    </lineage>
</organism>
<accession>A0A5B7KE87</accession>
<dbReference type="AlphaFoldDB" id="A0A5B7KE87"/>
<sequence>MAGISTLPRLHPSLSWCHSLSLPLPDADTDASLTSLAHLTNTQAAPAHDPSAPRDSISVCSRHNSPPLTSPSPAPSHPPPRVLSRAKE</sequence>
<keyword evidence="3" id="KW-1185">Reference proteome</keyword>
<proteinExistence type="predicted"/>
<evidence type="ECO:0000313" key="3">
    <source>
        <dbReference type="Proteomes" id="UP000324222"/>
    </source>
</evidence>
<feature type="compositionally biased region" description="Pro residues" evidence="1">
    <location>
        <begin position="68"/>
        <end position="81"/>
    </location>
</feature>
<feature type="region of interest" description="Disordered" evidence="1">
    <location>
        <begin position="41"/>
        <end position="88"/>
    </location>
</feature>